<sequence length="134" mass="15576">MDIDRVIPVVHIYDYNPWDLPPSSSSGENLKVTEEYRLCRIYKRSRSLRAFDRRPLLEVAVTGDQQAEHRQQPVSELVAGDHQAAAVDHQQHHCTTQAVAINDSSSGDHNTNHENNWDNEPLWDWEDLNWFYLP</sequence>
<organism evidence="1 2">
    <name type="scientific">Sesamum alatum</name>
    <dbReference type="NCBI Taxonomy" id="300844"/>
    <lineage>
        <taxon>Eukaryota</taxon>
        <taxon>Viridiplantae</taxon>
        <taxon>Streptophyta</taxon>
        <taxon>Embryophyta</taxon>
        <taxon>Tracheophyta</taxon>
        <taxon>Spermatophyta</taxon>
        <taxon>Magnoliopsida</taxon>
        <taxon>eudicotyledons</taxon>
        <taxon>Gunneridae</taxon>
        <taxon>Pentapetalae</taxon>
        <taxon>asterids</taxon>
        <taxon>lamiids</taxon>
        <taxon>Lamiales</taxon>
        <taxon>Pedaliaceae</taxon>
        <taxon>Sesamum</taxon>
    </lineage>
</organism>
<evidence type="ECO:0000313" key="2">
    <source>
        <dbReference type="Proteomes" id="UP001293254"/>
    </source>
</evidence>
<proteinExistence type="predicted"/>
<dbReference type="AlphaFoldDB" id="A0AAE1YLG5"/>
<name>A0AAE1YLG5_9LAMI</name>
<keyword evidence="2" id="KW-1185">Reference proteome</keyword>
<accession>A0AAE1YLG5</accession>
<reference evidence="1" key="1">
    <citation type="submission" date="2020-06" db="EMBL/GenBank/DDBJ databases">
        <authorList>
            <person name="Li T."/>
            <person name="Hu X."/>
            <person name="Zhang T."/>
            <person name="Song X."/>
            <person name="Zhang H."/>
            <person name="Dai N."/>
            <person name="Sheng W."/>
            <person name="Hou X."/>
            <person name="Wei L."/>
        </authorList>
    </citation>
    <scope>NUCLEOTIDE SEQUENCE</scope>
    <source>
        <strain evidence="1">3651</strain>
        <tissue evidence="1">Leaf</tissue>
    </source>
</reference>
<dbReference type="EMBL" id="JACGWO010000003">
    <property type="protein sequence ID" value="KAK4432585.1"/>
    <property type="molecule type" value="Genomic_DNA"/>
</dbReference>
<protein>
    <recommendedName>
        <fullName evidence="3">NAC domain-containing protein</fullName>
    </recommendedName>
</protein>
<evidence type="ECO:0000313" key="1">
    <source>
        <dbReference type="EMBL" id="KAK4432585.1"/>
    </source>
</evidence>
<dbReference type="Proteomes" id="UP001293254">
    <property type="component" value="Unassembled WGS sequence"/>
</dbReference>
<gene>
    <name evidence="1" type="ORF">Salat_1020700</name>
</gene>
<evidence type="ECO:0008006" key="3">
    <source>
        <dbReference type="Google" id="ProtNLM"/>
    </source>
</evidence>
<comment type="caution">
    <text evidence="1">The sequence shown here is derived from an EMBL/GenBank/DDBJ whole genome shotgun (WGS) entry which is preliminary data.</text>
</comment>
<reference evidence="1" key="2">
    <citation type="journal article" date="2024" name="Plant">
        <title>Genomic evolution and insights into agronomic trait innovations of Sesamum species.</title>
        <authorList>
            <person name="Miao H."/>
            <person name="Wang L."/>
            <person name="Qu L."/>
            <person name="Liu H."/>
            <person name="Sun Y."/>
            <person name="Le M."/>
            <person name="Wang Q."/>
            <person name="Wei S."/>
            <person name="Zheng Y."/>
            <person name="Lin W."/>
            <person name="Duan Y."/>
            <person name="Cao H."/>
            <person name="Xiong S."/>
            <person name="Wang X."/>
            <person name="Wei L."/>
            <person name="Li C."/>
            <person name="Ma Q."/>
            <person name="Ju M."/>
            <person name="Zhao R."/>
            <person name="Li G."/>
            <person name="Mu C."/>
            <person name="Tian Q."/>
            <person name="Mei H."/>
            <person name="Zhang T."/>
            <person name="Gao T."/>
            <person name="Zhang H."/>
        </authorList>
    </citation>
    <scope>NUCLEOTIDE SEQUENCE</scope>
    <source>
        <strain evidence="1">3651</strain>
    </source>
</reference>